<dbReference type="STRING" id="630515.SAMN04489812_0124"/>
<dbReference type="Pfam" id="PF00497">
    <property type="entry name" value="SBP_bac_3"/>
    <property type="match status" value="1"/>
</dbReference>
<gene>
    <name evidence="8" type="ORF">SAMN04489812_0124</name>
</gene>
<evidence type="ECO:0000259" key="7">
    <source>
        <dbReference type="SMART" id="SM00079"/>
    </source>
</evidence>
<dbReference type="PANTHER" id="PTHR35936">
    <property type="entry name" value="MEMBRANE-BOUND LYTIC MUREIN TRANSGLYCOSYLASE F"/>
    <property type="match status" value="1"/>
</dbReference>
<dbReference type="EMBL" id="LT629772">
    <property type="protein sequence ID" value="SDR85745.1"/>
    <property type="molecule type" value="Genomic_DNA"/>
</dbReference>
<evidence type="ECO:0000313" key="9">
    <source>
        <dbReference type="Proteomes" id="UP000199103"/>
    </source>
</evidence>
<accession>A0A1H1MH88</accession>
<dbReference type="CDD" id="cd01004">
    <property type="entry name" value="PBP2_MidA_like"/>
    <property type="match status" value="1"/>
</dbReference>
<protein>
    <submittedName>
        <fullName evidence="8">Polar amino acid transport system substrate-binding protein</fullName>
    </submittedName>
</protein>
<dbReference type="SMART" id="SM00079">
    <property type="entry name" value="PBPe"/>
    <property type="match status" value="1"/>
</dbReference>
<feature type="chain" id="PRO_5009254390" evidence="5">
    <location>
        <begin position="24"/>
        <end position="296"/>
    </location>
</feature>
<keyword evidence="9" id="KW-1185">Reference proteome</keyword>
<dbReference type="InterPro" id="IPR018313">
    <property type="entry name" value="SBP_3_CS"/>
</dbReference>
<dbReference type="GO" id="GO:0016020">
    <property type="term" value="C:membrane"/>
    <property type="evidence" value="ECO:0007669"/>
    <property type="project" value="InterPro"/>
</dbReference>
<keyword evidence="3 5" id="KW-0732">Signal</keyword>
<organism evidence="8 9">
    <name type="scientific">Microlunatus soli</name>
    <dbReference type="NCBI Taxonomy" id="630515"/>
    <lineage>
        <taxon>Bacteria</taxon>
        <taxon>Bacillati</taxon>
        <taxon>Actinomycetota</taxon>
        <taxon>Actinomycetes</taxon>
        <taxon>Propionibacteriales</taxon>
        <taxon>Propionibacteriaceae</taxon>
        <taxon>Microlunatus</taxon>
    </lineage>
</organism>
<dbReference type="PROSITE" id="PS01039">
    <property type="entry name" value="SBP_BACTERIAL_3"/>
    <property type="match status" value="1"/>
</dbReference>
<evidence type="ECO:0000313" key="8">
    <source>
        <dbReference type="EMBL" id="SDR85745.1"/>
    </source>
</evidence>
<evidence type="ECO:0000256" key="5">
    <source>
        <dbReference type="SAM" id="SignalP"/>
    </source>
</evidence>
<comment type="similarity">
    <text evidence="2 4">Belongs to the bacterial solute-binding protein 3 family.</text>
</comment>
<evidence type="ECO:0000256" key="2">
    <source>
        <dbReference type="ARBA" id="ARBA00010333"/>
    </source>
</evidence>
<dbReference type="PANTHER" id="PTHR35936:SF17">
    <property type="entry name" value="ARGININE-BINDING EXTRACELLULAR PROTEIN ARTP"/>
    <property type="match status" value="1"/>
</dbReference>
<dbReference type="InterPro" id="IPR001638">
    <property type="entry name" value="Solute-binding_3/MltF_N"/>
</dbReference>
<dbReference type="Proteomes" id="UP000199103">
    <property type="component" value="Chromosome I"/>
</dbReference>
<evidence type="ECO:0000259" key="6">
    <source>
        <dbReference type="SMART" id="SM00062"/>
    </source>
</evidence>
<evidence type="ECO:0000256" key="3">
    <source>
        <dbReference type="ARBA" id="ARBA00022729"/>
    </source>
</evidence>
<dbReference type="SMART" id="SM00062">
    <property type="entry name" value="PBPb"/>
    <property type="match status" value="1"/>
</dbReference>
<dbReference type="InterPro" id="IPR001320">
    <property type="entry name" value="Iontro_rcpt_C"/>
</dbReference>
<feature type="domain" description="Ionotropic glutamate receptor C-terminal" evidence="7">
    <location>
        <begin position="59"/>
        <end position="283"/>
    </location>
</feature>
<dbReference type="Gene3D" id="3.40.190.10">
    <property type="entry name" value="Periplasmic binding protein-like II"/>
    <property type="match status" value="2"/>
</dbReference>
<dbReference type="GO" id="GO:0015276">
    <property type="term" value="F:ligand-gated monoatomic ion channel activity"/>
    <property type="evidence" value="ECO:0007669"/>
    <property type="project" value="InterPro"/>
</dbReference>
<proteinExistence type="inferred from homology"/>
<dbReference type="SUPFAM" id="SSF53850">
    <property type="entry name" value="Periplasmic binding protein-like II"/>
    <property type="match status" value="1"/>
</dbReference>
<comment type="subcellular location">
    <subcellularLocation>
        <location evidence="1">Cell envelope</location>
    </subcellularLocation>
</comment>
<name>A0A1H1MH88_9ACTN</name>
<sequence>MKPKYLIGGIVAAALALTSTACSNSLSGDNGDQASSAPSVQADQKLFERLPDDIKKDKTILVGTDASYAPNEFTVGNEIQGFDIDVFNAIAAKLGVKAEYQNAKFDTIIPSVSSGKFDAGISSFTVNATREKQVNMTSYFTAGTQWAVAEGNPKKIDPDNACGKTVAVQTGTTQELDDLPVRQKKCGANKIKVLHFDGQDTVTTTVVSGRADAMLADSPVAQYAAKQQKGKIQTVGDVYATAPYGIITAKDQTEYAQVIADAFAEVQKEGAVKSAMAKWGITTGEIDNPTVNPSVS</sequence>
<dbReference type="AlphaFoldDB" id="A0A1H1MH88"/>
<feature type="signal peptide" evidence="5">
    <location>
        <begin position="1"/>
        <end position="23"/>
    </location>
</feature>
<feature type="domain" description="Solute-binding protein family 3/N-terminal" evidence="6">
    <location>
        <begin position="59"/>
        <end position="281"/>
    </location>
</feature>
<evidence type="ECO:0000256" key="4">
    <source>
        <dbReference type="RuleBase" id="RU003744"/>
    </source>
</evidence>
<evidence type="ECO:0000256" key="1">
    <source>
        <dbReference type="ARBA" id="ARBA00004196"/>
    </source>
</evidence>
<dbReference type="RefSeq" id="WP_091518243.1">
    <property type="nucleotide sequence ID" value="NZ_LT629772.1"/>
</dbReference>
<reference evidence="8 9" key="1">
    <citation type="submission" date="2016-10" db="EMBL/GenBank/DDBJ databases">
        <authorList>
            <person name="de Groot N.N."/>
        </authorList>
    </citation>
    <scope>NUCLEOTIDE SEQUENCE [LARGE SCALE GENOMIC DNA]</scope>
    <source>
        <strain evidence="8 9">DSM 21800</strain>
    </source>
</reference>
<dbReference type="PROSITE" id="PS51257">
    <property type="entry name" value="PROKAR_LIPOPROTEIN"/>
    <property type="match status" value="1"/>
</dbReference>
<dbReference type="OrthoDB" id="9762169at2"/>
<dbReference type="GO" id="GO:0030313">
    <property type="term" value="C:cell envelope"/>
    <property type="evidence" value="ECO:0007669"/>
    <property type="project" value="UniProtKB-SubCell"/>
</dbReference>